<protein>
    <submittedName>
        <fullName evidence="1">Uncharacterized protein</fullName>
    </submittedName>
</protein>
<reference evidence="1" key="1">
    <citation type="submission" date="2023-01" db="EMBL/GenBank/DDBJ databases">
        <authorList>
            <person name="Van Ghelder C."/>
            <person name="Rancurel C."/>
        </authorList>
    </citation>
    <scope>NUCLEOTIDE SEQUENCE</scope>
    <source>
        <strain evidence="1">CNCM I-4278</strain>
    </source>
</reference>
<comment type="caution">
    <text evidence="1">The sequence shown here is derived from an EMBL/GenBank/DDBJ whole genome shotgun (WGS) entry which is preliminary data.</text>
</comment>
<organism evidence="1 2">
    <name type="scientific">Periconia digitata</name>
    <dbReference type="NCBI Taxonomy" id="1303443"/>
    <lineage>
        <taxon>Eukaryota</taxon>
        <taxon>Fungi</taxon>
        <taxon>Dikarya</taxon>
        <taxon>Ascomycota</taxon>
        <taxon>Pezizomycotina</taxon>
        <taxon>Dothideomycetes</taxon>
        <taxon>Pleosporomycetidae</taxon>
        <taxon>Pleosporales</taxon>
        <taxon>Massarineae</taxon>
        <taxon>Periconiaceae</taxon>
        <taxon>Periconia</taxon>
    </lineage>
</organism>
<evidence type="ECO:0000313" key="1">
    <source>
        <dbReference type="EMBL" id="CAI6341842.1"/>
    </source>
</evidence>
<evidence type="ECO:0000313" key="2">
    <source>
        <dbReference type="Proteomes" id="UP001152607"/>
    </source>
</evidence>
<accession>A0A9W4XZA1</accession>
<sequence>MDTSEAVALGMPPLGHLIGCTPSHPFTSTAAHPLPHSLAAQAFAEERRPTLTRPASERDILLCHIPSTALLVA</sequence>
<dbReference type="Proteomes" id="UP001152607">
    <property type="component" value="Unassembled WGS sequence"/>
</dbReference>
<name>A0A9W4XZA1_9PLEO</name>
<keyword evidence="2" id="KW-1185">Reference proteome</keyword>
<proteinExistence type="predicted"/>
<dbReference type="AlphaFoldDB" id="A0A9W4XZA1"/>
<gene>
    <name evidence="1" type="ORF">PDIGIT_LOCUS15042</name>
</gene>
<dbReference type="EMBL" id="CAOQHR010000012">
    <property type="protein sequence ID" value="CAI6341842.1"/>
    <property type="molecule type" value="Genomic_DNA"/>
</dbReference>